<dbReference type="RefSeq" id="WP_184524755.1">
    <property type="nucleotide sequence ID" value="NZ_JACHGK010000004.1"/>
</dbReference>
<dbReference type="EMBL" id="JACHGK010000004">
    <property type="protein sequence ID" value="MBB6445066.1"/>
    <property type="molecule type" value="Genomic_DNA"/>
</dbReference>
<reference evidence="1 2" key="1">
    <citation type="submission" date="2020-08" db="EMBL/GenBank/DDBJ databases">
        <title>Genomic Encyclopedia of Type Strains, Phase IV (KMG-IV): sequencing the most valuable type-strain genomes for metagenomic binning, comparative biology and taxonomic classification.</title>
        <authorList>
            <person name="Goeker M."/>
        </authorList>
    </citation>
    <scope>NUCLEOTIDE SEQUENCE [LARGE SCALE GENOMIC DNA]</scope>
    <source>
        <strain evidence="1 2">DSM 5391</strain>
    </source>
</reference>
<accession>A0A7X0HQV8</accession>
<gene>
    <name evidence="1" type="ORF">HNR53_001676</name>
</gene>
<dbReference type="Proteomes" id="UP000531594">
    <property type="component" value="Unassembled WGS sequence"/>
</dbReference>
<dbReference type="PANTHER" id="PTHR40050:SF1">
    <property type="entry name" value="INNER SPORE COAT PROTEIN H"/>
    <property type="match status" value="1"/>
</dbReference>
<evidence type="ECO:0000313" key="1">
    <source>
        <dbReference type="EMBL" id="MBB6445066.1"/>
    </source>
</evidence>
<proteinExistence type="predicted"/>
<dbReference type="Pfam" id="PF08757">
    <property type="entry name" value="CotH"/>
    <property type="match status" value="1"/>
</dbReference>
<name>A0A7X0HQV8_9BACI</name>
<comment type="caution">
    <text evidence="1">The sequence shown here is derived from an EMBL/GenBank/DDBJ whole genome shotgun (WGS) entry which is preliminary data.</text>
</comment>
<sequence>MTSGKTVPEYQLYIHPQDVMELRKDIWIDDPLPAVLKINKKKLDIDFAYRGSHIRGFEKKSYHIIFYKPKTYLRAKEVHLNAEFKDISHIRNKLSLDFFSEIGCLSPESRFIFLKINGKNEGLYLELESVDEYFLAKRNLAKGAIFYAVDGDANFSLMSDLDKGVKQSLEFGYEKKCGSEEADFYLQDLIIKINTISKLEFEKEIIQYLNVEQYLRWLSGVVLTQNYDGFVHNYALYRSDQTGLFEIIPWDYDATWGRDVNGKDMPEDYVRIEGFNTLTARLLAVPSFRRRYKELLLEILANQYTAEFLRPKIETMYHLIRPYVARDQYVKDRIELFEKEPDIIIDFIQARSRYIKSQLSHLD</sequence>
<dbReference type="InterPro" id="IPR014867">
    <property type="entry name" value="Spore_coat_CotH_CotH2/3/7"/>
</dbReference>
<keyword evidence="1" id="KW-0167">Capsid protein</keyword>
<protein>
    <submittedName>
        <fullName evidence="1">Spore coat protein H</fullName>
    </submittedName>
</protein>
<evidence type="ECO:0000313" key="2">
    <source>
        <dbReference type="Proteomes" id="UP000531594"/>
    </source>
</evidence>
<dbReference type="PANTHER" id="PTHR40050">
    <property type="entry name" value="INNER SPORE COAT PROTEIN H"/>
    <property type="match status" value="1"/>
</dbReference>
<organism evidence="1 2">
    <name type="scientific">Bacillus benzoevorans</name>
    <dbReference type="NCBI Taxonomy" id="1456"/>
    <lineage>
        <taxon>Bacteria</taxon>
        <taxon>Bacillati</taxon>
        <taxon>Bacillota</taxon>
        <taxon>Bacilli</taxon>
        <taxon>Bacillales</taxon>
        <taxon>Bacillaceae</taxon>
        <taxon>Bacillus</taxon>
    </lineage>
</organism>
<keyword evidence="1" id="KW-0946">Virion</keyword>
<dbReference type="AlphaFoldDB" id="A0A7X0HQV8"/>
<keyword evidence="2" id="KW-1185">Reference proteome</keyword>